<dbReference type="Proteomes" id="UP000632273">
    <property type="component" value="Unassembled WGS sequence"/>
</dbReference>
<gene>
    <name evidence="1" type="ORF">GCM10011383_32780</name>
</gene>
<evidence type="ECO:0008006" key="3">
    <source>
        <dbReference type="Google" id="ProtNLM"/>
    </source>
</evidence>
<accession>A0ABQ1UI44</accession>
<name>A0ABQ1UI44_9BACT</name>
<protein>
    <recommendedName>
        <fullName evidence="3">DUF2946 domain-containing protein</fullName>
    </recommendedName>
</protein>
<reference evidence="2" key="1">
    <citation type="journal article" date="2019" name="Int. J. Syst. Evol. Microbiol.">
        <title>The Global Catalogue of Microorganisms (GCM) 10K type strain sequencing project: providing services to taxonomists for standard genome sequencing and annotation.</title>
        <authorList>
            <consortium name="The Broad Institute Genomics Platform"/>
            <consortium name="The Broad Institute Genome Sequencing Center for Infectious Disease"/>
            <person name="Wu L."/>
            <person name="Ma J."/>
        </authorList>
    </citation>
    <scope>NUCLEOTIDE SEQUENCE [LARGE SCALE GENOMIC DNA]</scope>
    <source>
        <strain evidence="2">CGMCC 1.15197</strain>
    </source>
</reference>
<evidence type="ECO:0000313" key="1">
    <source>
        <dbReference type="EMBL" id="GGF18724.1"/>
    </source>
</evidence>
<proteinExistence type="predicted"/>
<dbReference type="Pfam" id="PF26622">
    <property type="entry name" value="DUF8199"/>
    <property type="match status" value="1"/>
</dbReference>
<evidence type="ECO:0000313" key="2">
    <source>
        <dbReference type="Proteomes" id="UP000632273"/>
    </source>
</evidence>
<dbReference type="EMBL" id="BMHT01000006">
    <property type="protein sequence ID" value="GGF18724.1"/>
    <property type="molecule type" value="Genomic_DNA"/>
</dbReference>
<comment type="caution">
    <text evidence="1">The sequence shown here is derived from an EMBL/GenBank/DDBJ whole genome shotgun (WGS) entry which is preliminary data.</text>
</comment>
<keyword evidence="2" id="KW-1185">Reference proteome</keyword>
<dbReference type="InterPro" id="IPR058512">
    <property type="entry name" value="DUF8199"/>
</dbReference>
<organism evidence="1 2">
    <name type="scientific">Hymenobacter cavernae</name>
    <dbReference type="NCBI Taxonomy" id="2044852"/>
    <lineage>
        <taxon>Bacteria</taxon>
        <taxon>Pseudomonadati</taxon>
        <taxon>Bacteroidota</taxon>
        <taxon>Cytophagia</taxon>
        <taxon>Cytophagales</taxon>
        <taxon>Hymenobacteraceae</taxon>
        <taxon>Hymenobacter</taxon>
    </lineage>
</organism>
<sequence>MRIFVAVKRPLAHRLFSGFLALLVLTASVGLTVLRHTCSQSGHTTTAVIFSTPHHGCPTAAQTPKHSTSAHLKGACCDFKAHFHKLDASSSAVSLVKSLVPDFTGAWLPTTAWPLVPTAPSVAQAAPWHASDSSPPPRAGRTLLAFVCTLVI</sequence>